<evidence type="ECO:0000256" key="1">
    <source>
        <dbReference type="SAM" id="MobiDB-lite"/>
    </source>
</evidence>
<evidence type="ECO:0000313" key="2">
    <source>
        <dbReference type="EMBL" id="OGY83923.1"/>
    </source>
</evidence>
<dbReference type="AlphaFoldDB" id="A0A1G2B3Z8"/>
<organism evidence="2 3">
    <name type="scientific">Candidatus Kerfeldbacteria bacterium RIFCSPLOWO2_01_FULL_48_11</name>
    <dbReference type="NCBI Taxonomy" id="1798543"/>
    <lineage>
        <taxon>Bacteria</taxon>
        <taxon>Candidatus Kerfeldiibacteriota</taxon>
    </lineage>
</organism>
<dbReference type="Proteomes" id="UP000179164">
    <property type="component" value="Unassembled WGS sequence"/>
</dbReference>
<reference evidence="2 3" key="1">
    <citation type="journal article" date="2016" name="Nat. Commun.">
        <title>Thousands of microbial genomes shed light on interconnected biogeochemical processes in an aquifer system.</title>
        <authorList>
            <person name="Anantharaman K."/>
            <person name="Brown C.T."/>
            <person name="Hug L.A."/>
            <person name="Sharon I."/>
            <person name="Castelle C.J."/>
            <person name="Probst A.J."/>
            <person name="Thomas B.C."/>
            <person name="Singh A."/>
            <person name="Wilkins M.J."/>
            <person name="Karaoz U."/>
            <person name="Brodie E.L."/>
            <person name="Williams K.H."/>
            <person name="Hubbard S.S."/>
            <person name="Banfield J.F."/>
        </authorList>
    </citation>
    <scope>NUCLEOTIDE SEQUENCE [LARGE SCALE GENOMIC DNA]</scope>
</reference>
<comment type="caution">
    <text evidence="2">The sequence shown here is derived from an EMBL/GenBank/DDBJ whole genome shotgun (WGS) entry which is preliminary data.</text>
</comment>
<dbReference type="EMBL" id="MHKE01000012">
    <property type="protein sequence ID" value="OGY83923.1"/>
    <property type="molecule type" value="Genomic_DNA"/>
</dbReference>
<protein>
    <submittedName>
        <fullName evidence="2">Uncharacterized protein</fullName>
    </submittedName>
</protein>
<name>A0A1G2B3Z8_9BACT</name>
<evidence type="ECO:0000313" key="3">
    <source>
        <dbReference type="Proteomes" id="UP000179164"/>
    </source>
</evidence>
<proteinExistence type="predicted"/>
<sequence length="314" mass="34268">MPAILRIRSPDEPMAMPTGVDIQHMIRIEDQTHRKIGDAIAGCHQREQVPVVHLARVWGIGPERLRKWMSWCRLTEVVEAQTPSAPFPPKGTKKTPVIGRAVRKKAQNDTTEDGTGVSTSESSTRPVSRPKPAPKQDTDASIPSASARTTLTSGATGRIASAIANLWIKHRDWTIVASGLSATPDALSAWMDEHRSAISPGTIPQDALKRLIVHDYSMPAGGKGSSYEHPLLTPDLRPQKVKLSAEAERAIAQACEKAGLPENRLLVSLYDENRLNTIATGLNLTVPAYIALVKHYNDDALPVLEPTAQEDDDW</sequence>
<feature type="compositionally biased region" description="Polar residues" evidence="1">
    <location>
        <begin position="116"/>
        <end position="126"/>
    </location>
</feature>
<accession>A0A1G2B3Z8</accession>
<gene>
    <name evidence="2" type="ORF">A2898_01435</name>
</gene>
<feature type="region of interest" description="Disordered" evidence="1">
    <location>
        <begin position="82"/>
        <end position="149"/>
    </location>
</feature>
<feature type="compositionally biased region" description="Polar residues" evidence="1">
    <location>
        <begin position="139"/>
        <end position="149"/>
    </location>
</feature>